<protein>
    <submittedName>
        <fullName evidence="6">ANTAR domain-containing protein</fullName>
    </submittedName>
</protein>
<dbReference type="AlphaFoldDB" id="A0A317QML2"/>
<dbReference type="OrthoDB" id="3683444at2"/>
<dbReference type="GO" id="GO:0016301">
    <property type="term" value="F:kinase activity"/>
    <property type="evidence" value="ECO:0007669"/>
    <property type="project" value="UniProtKB-KW"/>
</dbReference>
<dbReference type="Pfam" id="PF03861">
    <property type="entry name" value="ANTAR"/>
    <property type="match status" value="1"/>
</dbReference>
<sequence length="235" mass="24858">MNPADDRLPAALLDLGLVPAQRPLPLVMEQVADLAAEVLGGQPALSVTVVGSEGGSTVSTSSPVAAELDGVQYRTGTGPCLEAATTGRMVVVEDSETDRRWPDLARSAAAAGRRGVVSTPFPSRGPVLGGFDLYVHSSLAPEARTRARAERFSRHAVVPVADSLLHARALQLTEHLQVSLESRAVIDQAKGVLMERFELTADQAFDALTRVSDQTDTEVRDLAADLVRTGEFPPG</sequence>
<dbReference type="InterPro" id="IPR005561">
    <property type="entry name" value="ANTAR"/>
</dbReference>
<dbReference type="InterPro" id="IPR011006">
    <property type="entry name" value="CheY-like_superfamily"/>
</dbReference>
<organism evidence="6 7">
    <name type="scientific">Geodermatophilus normandii</name>
    <dbReference type="NCBI Taxonomy" id="1137989"/>
    <lineage>
        <taxon>Bacteria</taxon>
        <taxon>Bacillati</taxon>
        <taxon>Actinomycetota</taxon>
        <taxon>Actinomycetes</taxon>
        <taxon>Geodermatophilales</taxon>
        <taxon>Geodermatophilaceae</taxon>
        <taxon>Geodermatophilus</taxon>
    </lineage>
</organism>
<dbReference type="Gene3D" id="3.30.450.40">
    <property type="match status" value="1"/>
</dbReference>
<dbReference type="SUPFAM" id="SSF52172">
    <property type="entry name" value="CheY-like"/>
    <property type="match status" value="1"/>
</dbReference>
<evidence type="ECO:0000256" key="1">
    <source>
        <dbReference type="ARBA" id="ARBA00022679"/>
    </source>
</evidence>
<dbReference type="Pfam" id="PF13185">
    <property type="entry name" value="GAF_2"/>
    <property type="match status" value="1"/>
</dbReference>
<dbReference type="GO" id="GO:0003723">
    <property type="term" value="F:RNA binding"/>
    <property type="evidence" value="ECO:0007669"/>
    <property type="project" value="InterPro"/>
</dbReference>
<evidence type="ECO:0000313" key="6">
    <source>
        <dbReference type="EMBL" id="PWW23966.1"/>
    </source>
</evidence>
<evidence type="ECO:0000256" key="4">
    <source>
        <dbReference type="ARBA" id="ARBA00023163"/>
    </source>
</evidence>
<dbReference type="PROSITE" id="PS50921">
    <property type="entry name" value="ANTAR"/>
    <property type="match status" value="1"/>
</dbReference>
<keyword evidence="4" id="KW-0804">Transcription</keyword>
<keyword evidence="7" id="KW-1185">Reference proteome</keyword>
<dbReference type="PIRSF" id="PIRSF036625">
    <property type="entry name" value="GAF_ANTAR"/>
    <property type="match status" value="1"/>
</dbReference>
<dbReference type="RefSeq" id="WP_146220462.1">
    <property type="nucleotide sequence ID" value="NZ_QGTX01000001.1"/>
</dbReference>
<keyword evidence="3" id="KW-0805">Transcription regulation</keyword>
<dbReference type="InterPro" id="IPR036388">
    <property type="entry name" value="WH-like_DNA-bd_sf"/>
</dbReference>
<proteinExistence type="predicted"/>
<reference evidence="7" key="1">
    <citation type="submission" date="2018-05" db="EMBL/GenBank/DDBJ databases">
        <authorList>
            <person name="Klenk H.-P."/>
            <person name="Huntemann M."/>
            <person name="Clum A."/>
            <person name="Pillay M."/>
            <person name="Palaniappan K."/>
            <person name="Varghese N."/>
            <person name="Mikhailova N."/>
            <person name="Stamatis D."/>
            <person name="Reddy T."/>
            <person name="Daum C."/>
            <person name="Shapiro N."/>
            <person name="Ivanova N."/>
            <person name="Kyrpides N."/>
            <person name="Woyke T."/>
        </authorList>
    </citation>
    <scope>NUCLEOTIDE SEQUENCE [LARGE SCALE GENOMIC DNA]</scope>
    <source>
        <strain evidence="7">DSM 45417</strain>
    </source>
</reference>
<keyword evidence="2" id="KW-0418">Kinase</keyword>
<dbReference type="InterPro" id="IPR029016">
    <property type="entry name" value="GAF-like_dom_sf"/>
</dbReference>
<accession>A0A317QML2</accession>
<dbReference type="InterPro" id="IPR003018">
    <property type="entry name" value="GAF"/>
</dbReference>
<evidence type="ECO:0000256" key="2">
    <source>
        <dbReference type="ARBA" id="ARBA00022777"/>
    </source>
</evidence>
<comment type="caution">
    <text evidence="6">The sequence shown here is derived from an EMBL/GenBank/DDBJ whole genome shotgun (WGS) entry which is preliminary data.</text>
</comment>
<dbReference type="Gene3D" id="1.10.10.10">
    <property type="entry name" value="Winged helix-like DNA-binding domain superfamily/Winged helix DNA-binding domain"/>
    <property type="match status" value="1"/>
</dbReference>
<dbReference type="SMART" id="SM01012">
    <property type="entry name" value="ANTAR"/>
    <property type="match status" value="1"/>
</dbReference>
<feature type="domain" description="ANTAR" evidence="5">
    <location>
        <begin position="166"/>
        <end position="227"/>
    </location>
</feature>
<dbReference type="EMBL" id="QGTX01000001">
    <property type="protein sequence ID" value="PWW23966.1"/>
    <property type="molecule type" value="Genomic_DNA"/>
</dbReference>
<gene>
    <name evidence="6" type="ORF">JD79_03143</name>
</gene>
<evidence type="ECO:0000256" key="3">
    <source>
        <dbReference type="ARBA" id="ARBA00023015"/>
    </source>
</evidence>
<keyword evidence="1" id="KW-0808">Transferase</keyword>
<name>A0A317QML2_9ACTN</name>
<dbReference type="Proteomes" id="UP000246661">
    <property type="component" value="Unassembled WGS sequence"/>
</dbReference>
<dbReference type="InterPro" id="IPR012074">
    <property type="entry name" value="GAF_ANTAR"/>
</dbReference>
<evidence type="ECO:0000259" key="5">
    <source>
        <dbReference type="PROSITE" id="PS50921"/>
    </source>
</evidence>
<dbReference type="SUPFAM" id="SSF55781">
    <property type="entry name" value="GAF domain-like"/>
    <property type="match status" value="1"/>
</dbReference>
<evidence type="ECO:0000313" key="7">
    <source>
        <dbReference type="Proteomes" id="UP000246661"/>
    </source>
</evidence>